<dbReference type="AlphaFoldDB" id="A0A1G6NZS8"/>
<dbReference type="STRING" id="1464122.SAMN05421737_11436"/>
<dbReference type="Proteomes" id="UP000242662">
    <property type="component" value="Unassembled WGS sequence"/>
</dbReference>
<reference evidence="3" key="1">
    <citation type="submission" date="2016-09" db="EMBL/GenBank/DDBJ databases">
        <authorList>
            <person name="Varghese N."/>
            <person name="Submissions S."/>
        </authorList>
    </citation>
    <scope>NUCLEOTIDE SEQUENCE [LARGE SCALE GENOMIC DNA]</scope>
    <source>
        <strain evidence="3">25nlg</strain>
    </source>
</reference>
<evidence type="ECO:0000313" key="2">
    <source>
        <dbReference type="EMBL" id="SDC73540.1"/>
    </source>
</evidence>
<accession>A0A1G6NZS8</accession>
<evidence type="ECO:0000313" key="3">
    <source>
        <dbReference type="Proteomes" id="UP000242662"/>
    </source>
</evidence>
<evidence type="ECO:0000259" key="1">
    <source>
        <dbReference type="SMART" id="SM00933"/>
    </source>
</evidence>
<sequence length="314" mass="35914">MQINQMLVSKLQQMNDQLVEKYKYTARTQHEIRQKLRAADTHMHQMQVLSHVALKKTLRGRQVAAVDGSVNQTQGVAPHVLYVFQALAKTTTGVACTRSDVYVPLLEEREQLQQKRRSYLLSKLELEAAYTLLEQEEIGLLLMDGALYHYRIDAPEEWAQLVTLALARGTWLVGVSEEITTENLIRLPAFADVASDAYVYDRDLLFGVLQQNEMIFIKDIQHKAGLQSAWMRLGSTPTITGFDMLSEQAKDQQVVGDILCTLTPKEGRGIPLWLDYIDREVRVTDQLMEGLIEQYIDVTVKQKLFTAMRQNRPY</sequence>
<dbReference type="Pfam" id="PF09376">
    <property type="entry name" value="NurA"/>
    <property type="match status" value="1"/>
</dbReference>
<dbReference type="InterPro" id="IPR018977">
    <property type="entry name" value="NurA_domain"/>
</dbReference>
<gene>
    <name evidence="2" type="ORF">SAMN05421737_11436</name>
</gene>
<dbReference type="OrthoDB" id="2986419at2"/>
<keyword evidence="3" id="KW-1185">Reference proteome</keyword>
<organism evidence="2 3">
    <name type="scientific">Shouchella lonarensis</name>
    <dbReference type="NCBI Taxonomy" id="1464122"/>
    <lineage>
        <taxon>Bacteria</taxon>
        <taxon>Bacillati</taxon>
        <taxon>Bacillota</taxon>
        <taxon>Bacilli</taxon>
        <taxon>Bacillales</taxon>
        <taxon>Bacillaceae</taxon>
        <taxon>Shouchella</taxon>
    </lineage>
</organism>
<name>A0A1G6NZS8_9BACI</name>
<feature type="domain" description="NurA" evidence="1">
    <location>
        <begin position="61"/>
        <end position="283"/>
    </location>
</feature>
<dbReference type="RefSeq" id="WP_090776667.1">
    <property type="nucleotide sequence ID" value="NZ_FMYM01000014.1"/>
</dbReference>
<protein>
    <submittedName>
        <fullName evidence="2">NurA domain-containing protein</fullName>
    </submittedName>
</protein>
<dbReference type="SMART" id="SM00933">
    <property type="entry name" value="NurA"/>
    <property type="match status" value="1"/>
</dbReference>
<proteinExistence type="predicted"/>
<dbReference type="EMBL" id="FMYM01000014">
    <property type="protein sequence ID" value="SDC73540.1"/>
    <property type="molecule type" value="Genomic_DNA"/>
</dbReference>